<dbReference type="PANTHER" id="PTHR36836:SF1">
    <property type="entry name" value="COLANIC ACID BIOSYNTHESIS PROTEIN WCAK"/>
    <property type="match status" value="1"/>
</dbReference>
<dbReference type="InterPro" id="IPR007345">
    <property type="entry name" value="Polysacch_pyruvyl_Trfase"/>
</dbReference>
<organism evidence="2 3">
    <name type="scientific">Ureibacillus endophyticus</name>
    <dbReference type="NCBI Taxonomy" id="1978490"/>
    <lineage>
        <taxon>Bacteria</taxon>
        <taxon>Bacillati</taxon>
        <taxon>Bacillota</taxon>
        <taxon>Bacilli</taxon>
        <taxon>Bacillales</taxon>
        <taxon>Caryophanaceae</taxon>
        <taxon>Ureibacillus</taxon>
    </lineage>
</organism>
<evidence type="ECO:0000259" key="1">
    <source>
        <dbReference type="Pfam" id="PF04230"/>
    </source>
</evidence>
<name>A0A494Z448_9BACL</name>
<dbReference type="GO" id="GO:0016740">
    <property type="term" value="F:transferase activity"/>
    <property type="evidence" value="ECO:0007669"/>
    <property type="project" value="UniProtKB-KW"/>
</dbReference>
<reference evidence="2 3" key="1">
    <citation type="journal article" date="2016" name="Antonie Van Leeuwenhoek">
        <title>Lysinibacillus endophyticus sp. nov., an indole-3-acetic acid producing endophytic bacterium isolated from corn root (Zea mays cv. Xinken-5).</title>
        <authorList>
            <person name="Yu J."/>
            <person name="Guan X."/>
            <person name="Liu C."/>
            <person name="Xiang W."/>
            <person name="Yu Z."/>
            <person name="Liu X."/>
            <person name="Wang G."/>
        </authorList>
    </citation>
    <scope>NUCLEOTIDE SEQUENCE [LARGE SCALE GENOMIC DNA]</scope>
    <source>
        <strain evidence="2 3">DSM 100506</strain>
    </source>
</reference>
<dbReference type="Pfam" id="PF04230">
    <property type="entry name" value="PS_pyruv_trans"/>
    <property type="match status" value="1"/>
</dbReference>
<keyword evidence="2" id="KW-0808">Transferase</keyword>
<sequence>MFVKNVLYIGWIGYKNLGDELMYDLFKEQFATLGDSFKLDCVNIEHKYLKNVRIDDFDLIVLGGGSILNGKNNIVHPYIIEYLHQCLLLNKKIMMWGTGIDWLPKSYIQQLENNEKIPLDSTDFWKSKVQKVFHESVWAGVRGPLTFKILGQYGVTDKLHISGDSAFLLNHQVPQKILPEIQGKKTIGVNWGTSFNNIYGQDELKVEDQLANALNQLIEKDYTIYLYTVWQSDYEAMDRLYSKLNKTENVILDKTLYSHNELLGILKNFTFTINFKLHPNYLSLAANVPFIALGYRFKVFDFIKSIDLEKYIIATDDVDIDEQILRLEQDISVNSSTLKNKMNDVRETYYARIIEPFKNNLFLE</sequence>
<evidence type="ECO:0000313" key="2">
    <source>
        <dbReference type="EMBL" id="RKQ17221.1"/>
    </source>
</evidence>
<accession>A0A494Z448</accession>
<dbReference type="Proteomes" id="UP000272238">
    <property type="component" value="Unassembled WGS sequence"/>
</dbReference>
<gene>
    <name evidence="2" type="ORF">D8M03_08005</name>
</gene>
<keyword evidence="3" id="KW-1185">Reference proteome</keyword>
<dbReference type="PANTHER" id="PTHR36836">
    <property type="entry name" value="COLANIC ACID BIOSYNTHESIS PROTEIN WCAK"/>
    <property type="match status" value="1"/>
</dbReference>
<protein>
    <submittedName>
        <fullName evidence="2">Polysaccharide pyruvyl transferase family protein</fullName>
    </submittedName>
</protein>
<feature type="domain" description="Polysaccharide pyruvyl transferase" evidence="1">
    <location>
        <begin position="16"/>
        <end position="295"/>
    </location>
</feature>
<proteinExistence type="predicted"/>
<dbReference type="EMBL" id="RBZN01000015">
    <property type="protein sequence ID" value="RKQ17221.1"/>
    <property type="molecule type" value="Genomic_DNA"/>
</dbReference>
<dbReference type="AlphaFoldDB" id="A0A494Z448"/>
<dbReference type="OrthoDB" id="2522120at2"/>
<evidence type="ECO:0000313" key="3">
    <source>
        <dbReference type="Proteomes" id="UP000272238"/>
    </source>
</evidence>
<comment type="caution">
    <text evidence="2">The sequence shown here is derived from an EMBL/GenBank/DDBJ whole genome shotgun (WGS) entry which is preliminary data.</text>
</comment>